<feature type="compositionally biased region" description="Basic residues" evidence="1">
    <location>
        <begin position="36"/>
        <end position="45"/>
    </location>
</feature>
<accession>A0A6A6Q4I9</accession>
<proteinExistence type="predicted"/>
<protein>
    <recommendedName>
        <fullName evidence="4">Urease accessory protein UreD</fullName>
    </recommendedName>
</protein>
<dbReference type="GeneID" id="54473638"/>
<evidence type="ECO:0000313" key="3">
    <source>
        <dbReference type="Proteomes" id="UP000799767"/>
    </source>
</evidence>
<feature type="compositionally biased region" description="Basic and acidic residues" evidence="1">
    <location>
        <begin position="148"/>
        <end position="161"/>
    </location>
</feature>
<evidence type="ECO:0000256" key="1">
    <source>
        <dbReference type="SAM" id="MobiDB-lite"/>
    </source>
</evidence>
<dbReference type="PANTHER" id="PTHR40644:SF1">
    <property type="entry name" value="UPF0653 PROTEIN C607.02C"/>
    <property type="match status" value="1"/>
</dbReference>
<evidence type="ECO:0000313" key="2">
    <source>
        <dbReference type="EMBL" id="KAF2486317.1"/>
    </source>
</evidence>
<reference evidence="2" key="1">
    <citation type="journal article" date="2020" name="Stud. Mycol.">
        <title>101 Dothideomycetes genomes: a test case for predicting lifestyles and emergence of pathogens.</title>
        <authorList>
            <person name="Haridas S."/>
            <person name="Albert R."/>
            <person name="Binder M."/>
            <person name="Bloem J."/>
            <person name="Labutti K."/>
            <person name="Salamov A."/>
            <person name="Andreopoulos B."/>
            <person name="Baker S."/>
            <person name="Barry K."/>
            <person name="Bills G."/>
            <person name="Bluhm B."/>
            <person name="Cannon C."/>
            <person name="Castanera R."/>
            <person name="Culley D."/>
            <person name="Daum C."/>
            <person name="Ezra D."/>
            <person name="Gonzalez J."/>
            <person name="Henrissat B."/>
            <person name="Kuo A."/>
            <person name="Liang C."/>
            <person name="Lipzen A."/>
            <person name="Lutzoni F."/>
            <person name="Magnuson J."/>
            <person name="Mondo S."/>
            <person name="Nolan M."/>
            <person name="Ohm R."/>
            <person name="Pangilinan J."/>
            <person name="Park H.-J."/>
            <person name="Ramirez L."/>
            <person name="Alfaro M."/>
            <person name="Sun H."/>
            <person name="Tritt A."/>
            <person name="Yoshinaga Y."/>
            <person name="Zwiers L.-H."/>
            <person name="Turgeon B."/>
            <person name="Goodwin S."/>
            <person name="Spatafora J."/>
            <person name="Crous P."/>
            <person name="Grigoriev I."/>
        </authorList>
    </citation>
    <scope>NUCLEOTIDE SEQUENCE</scope>
    <source>
        <strain evidence="2">CBS 113389</strain>
    </source>
</reference>
<organism evidence="2 3">
    <name type="scientific">Neohortaea acidophila</name>
    <dbReference type="NCBI Taxonomy" id="245834"/>
    <lineage>
        <taxon>Eukaryota</taxon>
        <taxon>Fungi</taxon>
        <taxon>Dikarya</taxon>
        <taxon>Ascomycota</taxon>
        <taxon>Pezizomycotina</taxon>
        <taxon>Dothideomycetes</taxon>
        <taxon>Dothideomycetidae</taxon>
        <taxon>Mycosphaerellales</taxon>
        <taxon>Teratosphaeriaceae</taxon>
        <taxon>Neohortaea</taxon>
    </lineage>
</organism>
<feature type="region of interest" description="Disordered" evidence="1">
    <location>
        <begin position="180"/>
        <end position="220"/>
    </location>
</feature>
<feature type="region of interest" description="Disordered" evidence="1">
    <location>
        <begin position="137"/>
        <end position="161"/>
    </location>
</feature>
<dbReference type="PANTHER" id="PTHR40644">
    <property type="entry name" value="UPF0653 PROTEIN C607.02C"/>
    <property type="match status" value="1"/>
</dbReference>
<dbReference type="AlphaFoldDB" id="A0A6A6Q4I9"/>
<dbReference type="EMBL" id="MU001632">
    <property type="protein sequence ID" value="KAF2486317.1"/>
    <property type="molecule type" value="Genomic_DNA"/>
</dbReference>
<gene>
    <name evidence="2" type="ORF">BDY17DRAFT_291250</name>
</gene>
<dbReference type="Proteomes" id="UP000799767">
    <property type="component" value="Unassembled WGS sequence"/>
</dbReference>
<feature type="region of interest" description="Disordered" evidence="1">
    <location>
        <begin position="1"/>
        <end position="123"/>
    </location>
</feature>
<evidence type="ECO:0008006" key="4">
    <source>
        <dbReference type="Google" id="ProtNLM"/>
    </source>
</evidence>
<feature type="compositionally biased region" description="Basic and acidic residues" evidence="1">
    <location>
        <begin position="46"/>
        <end position="61"/>
    </location>
</feature>
<sequence>MPHKHTRRKGGDDSNFNLAPSTLAKPLPAFSTSTSSKKKKPKAQKGKPDATDSGYKYDDTPRAFARLMQFQASKKRPRSGLDDGPETKAAKKRRMADGAQQGAAEIVPAVEKPAPELPKIQPGERLRDFAARVDQTMPVGGLKRRGKAKIEGIQERQTKTEKRLHKMYAAWREEDAKIKDKLEEQREEEEEANAEMDGGQQPQIVVGKRSKKRMQEDDPWGELVARREARKGLHDVVQAPPTFKAVPKEKFKVKNGAKVNVENIPSSAGSLKRREELSEARQEVIERYRAMMGKTAAGKSV</sequence>
<feature type="compositionally biased region" description="Acidic residues" evidence="1">
    <location>
        <begin position="185"/>
        <end position="194"/>
    </location>
</feature>
<name>A0A6A6Q4I9_9PEZI</name>
<keyword evidence="3" id="KW-1185">Reference proteome</keyword>
<dbReference type="OrthoDB" id="5876637at2759"/>
<feature type="compositionally biased region" description="Basic and acidic residues" evidence="1">
    <location>
        <begin position="79"/>
        <end position="89"/>
    </location>
</feature>
<dbReference type="RefSeq" id="XP_033592886.1">
    <property type="nucleotide sequence ID" value="XM_033732636.1"/>
</dbReference>